<accession>A0A1G1L1M8</accession>
<dbReference type="AlphaFoldDB" id="A0A1G1L1M8"/>
<dbReference type="Proteomes" id="UP000178187">
    <property type="component" value="Unassembled WGS sequence"/>
</dbReference>
<name>A0A1G1L1M8_9BACT</name>
<gene>
    <name evidence="1" type="ORF">A3G33_01305</name>
</gene>
<evidence type="ECO:0000313" key="2">
    <source>
        <dbReference type="Proteomes" id="UP000178187"/>
    </source>
</evidence>
<reference evidence="1 2" key="1">
    <citation type="journal article" date="2016" name="Nat. Commun.">
        <title>Thousands of microbial genomes shed light on interconnected biogeochemical processes in an aquifer system.</title>
        <authorList>
            <person name="Anantharaman K."/>
            <person name="Brown C.T."/>
            <person name="Hug L.A."/>
            <person name="Sharon I."/>
            <person name="Castelle C.J."/>
            <person name="Probst A.J."/>
            <person name="Thomas B.C."/>
            <person name="Singh A."/>
            <person name="Wilkins M.J."/>
            <person name="Karaoz U."/>
            <person name="Brodie E.L."/>
            <person name="Williams K.H."/>
            <person name="Hubbard S.S."/>
            <person name="Banfield J.F."/>
        </authorList>
    </citation>
    <scope>NUCLEOTIDE SEQUENCE [LARGE SCALE GENOMIC DNA]</scope>
</reference>
<organism evidence="1 2">
    <name type="scientific">Candidatus Danuiimicrobium aquiferis</name>
    <dbReference type="NCBI Taxonomy" id="1801832"/>
    <lineage>
        <taxon>Bacteria</taxon>
        <taxon>Pseudomonadati</taxon>
        <taxon>Candidatus Omnitrophota</taxon>
        <taxon>Candidatus Danuiimicrobium</taxon>
    </lineage>
</organism>
<dbReference type="EMBL" id="MHFR01000016">
    <property type="protein sequence ID" value="OGW99041.1"/>
    <property type="molecule type" value="Genomic_DNA"/>
</dbReference>
<evidence type="ECO:0000313" key="1">
    <source>
        <dbReference type="EMBL" id="OGW99041.1"/>
    </source>
</evidence>
<comment type="caution">
    <text evidence="1">The sequence shown here is derived from an EMBL/GenBank/DDBJ whole genome shotgun (WGS) entry which is preliminary data.</text>
</comment>
<sequence>MISGLVKRNKFLGFCALVSVFLISFSFLSNGFAQTDQIPKTPQASSEQPSVNYLFRDSFYANPNLKAKYDITEVEGLLLVKNQDFLRRSNYSIVTGFEGSILESRVLKNVRSKEEAQAYIEKNLRKIHFERIPIRELPLVEKNGTPTSRFWVGQRAFSTLEDAKTSVVNAKTMIETDGGNFDKALELVEEYFPEMPGPTEEEIRANYKREEELAVKMMDWLDIGEKLYGPMTGTPIGERLLWQSFGETSFRDTNLSNHSFDGQTGYWTNRLVFKGLRFLGEPTLDPYVEVTAAADTEGLNYPKHLDLIGGVEYRPLGRAAFLENFNLYGLNVLKFARSYRLYVQYMERKNLTDEIEGSRDTDLWAGLDIFYEWGIDLEQPWVGRDSKSISNLIRNYVWGEYYGNYRWEKTDFTTNEHFHSWILNSTVTFGIKWPRIDLPKNPINDEFLLMPYLRFEQTTNPNREFSFQNQMYMAAGVRWMPFRSYQFMNNEWLFKTKLFAEYAGIGGIGHPGPAGKSPDTPDYDWRFGVNVSFKRY</sequence>
<protein>
    <submittedName>
        <fullName evidence="1">Uncharacterized protein</fullName>
    </submittedName>
</protein>
<proteinExistence type="predicted"/>